<dbReference type="InterPro" id="IPR003583">
    <property type="entry name" value="Hlx-hairpin-Hlx_DNA-bd_motif"/>
</dbReference>
<feature type="domain" description="Helix-hairpin-helix DNA-binding motif class 1" evidence="1">
    <location>
        <begin position="322"/>
        <end position="341"/>
    </location>
</feature>
<keyword evidence="3" id="KW-1185">Reference proteome</keyword>
<reference evidence="2 3" key="1">
    <citation type="submission" date="2014-04" db="EMBL/GenBank/DDBJ databases">
        <title>Marinobacterium kochiensis sp. nov., isolated from sediment sample collected from Kochi backwaters in Kerala, India.</title>
        <authorList>
            <person name="Singh A."/>
            <person name="Pinnaka A.K."/>
        </authorList>
    </citation>
    <scope>NUCLEOTIDE SEQUENCE [LARGE SCALE GENOMIC DNA]</scope>
    <source>
        <strain evidence="2 3">AK27</strain>
    </source>
</reference>
<protein>
    <recommendedName>
        <fullName evidence="1">Helix-hairpin-helix DNA-binding motif class 1 domain-containing protein</fullName>
    </recommendedName>
</protein>
<dbReference type="Pfam" id="PF12836">
    <property type="entry name" value="HHH_3"/>
    <property type="match status" value="1"/>
</dbReference>
<dbReference type="SUPFAM" id="SSF47781">
    <property type="entry name" value="RuvA domain 2-like"/>
    <property type="match status" value="1"/>
</dbReference>
<comment type="caution">
    <text evidence="2">The sequence shown here is derived from an EMBL/GenBank/DDBJ whole genome shotgun (WGS) entry which is preliminary data.</text>
</comment>
<dbReference type="GO" id="GO:0015627">
    <property type="term" value="C:type II protein secretion system complex"/>
    <property type="evidence" value="ECO:0007669"/>
    <property type="project" value="TreeGrafter"/>
</dbReference>
<dbReference type="InterPro" id="IPR010994">
    <property type="entry name" value="RuvA_2-like"/>
</dbReference>
<feature type="domain" description="Helix-hairpin-helix DNA-binding motif class 1" evidence="1">
    <location>
        <begin position="348"/>
        <end position="367"/>
    </location>
</feature>
<proteinExistence type="predicted"/>
<dbReference type="Gene3D" id="1.10.150.320">
    <property type="entry name" value="Photosystem II 12 kDa extrinsic protein"/>
    <property type="match status" value="1"/>
</dbReference>
<gene>
    <name evidence="2" type="ORF">ADIMK_3779</name>
</gene>
<evidence type="ECO:0000259" key="1">
    <source>
        <dbReference type="SMART" id="SM00278"/>
    </source>
</evidence>
<dbReference type="SMART" id="SM00278">
    <property type="entry name" value="HhH1"/>
    <property type="match status" value="2"/>
</dbReference>
<organism evidence="2 3">
    <name type="scientific">Marinobacterium lacunae</name>
    <dbReference type="NCBI Taxonomy" id="1232683"/>
    <lineage>
        <taxon>Bacteria</taxon>
        <taxon>Pseudomonadati</taxon>
        <taxon>Pseudomonadota</taxon>
        <taxon>Gammaproteobacteria</taxon>
        <taxon>Oceanospirillales</taxon>
        <taxon>Oceanospirillaceae</taxon>
        <taxon>Marinobacterium</taxon>
    </lineage>
</organism>
<dbReference type="AlphaFoldDB" id="A0A081FUB3"/>
<accession>A0A081FUB3</accession>
<dbReference type="GO" id="GO:0003677">
    <property type="term" value="F:DNA binding"/>
    <property type="evidence" value="ECO:0007669"/>
    <property type="project" value="InterPro"/>
</dbReference>
<dbReference type="eggNOG" id="COG1555">
    <property type="taxonomic scope" value="Bacteria"/>
</dbReference>
<dbReference type="GO" id="GO:0006281">
    <property type="term" value="P:DNA repair"/>
    <property type="evidence" value="ECO:0007669"/>
    <property type="project" value="InterPro"/>
</dbReference>
<dbReference type="InterPro" id="IPR051675">
    <property type="entry name" value="Endo/Exo/Phosphatase_dom_1"/>
</dbReference>
<evidence type="ECO:0000313" key="3">
    <source>
        <dbReference type="Proteomes" id="UP000028252"/>
    </source>
</evidence>
<dbReference type="GO" id="GO:0015628">
    <property type="term" value="P:protein secretion by the type II secretion system"/>
    <property type="evidence" value="ECO:0007669"/>
    <property type="project" value="TreeGrafter"/>
</dbReference>
<dbReference type="PANTHER" id="PTHR21180:SF32">
    <property type="entry name" value="ENDONUCLEASE_EXONUCLEASE_PHOSPHATASE FAMILY DOMAIN-CONTAINING PROTEIN 1"/>
    <property type="match status" value="1"/>
</dbReference>
<dbReference type="PANTHER" id="PTHR21180">
    <property type="entry name" value="ENDONUCLEASE/EXONUCLEASE/PHOSPHATASE FAMILY DOMAIN-CONTAINING PROTEIN 1"/>
    <property type="match status" value="1"/>
</dbReference>
<dbReference type="PATRIC" id="fig|1232683.4.peg.3720"/>
<evidence type="ECO:0000313" key="2">
    <source>
        <dbReference type="EMBL" id="KEA62118.1"/>
    </source>
</evidence>
<dbReference type="EMBL" id="JMQN01000057">
    <property type="protein sequence ID" value="KEA62118.1"/>
    <property type="molecule type" value="Genomic_DNA"/>
</dbReference>
<sequence length="370" mass="40091">MITRAIRFNGHVEYRIEGDWAQLAADLCVDDPQQLENQRLSLQLLASPEPIDPQAPQGTRVAELPLTQSVFTGFLQDQALALPPAGDSDFTMAMALVGQTEDGKVQVHDCAVFNNRQLFAQPRIQGRVDCQLHDTSVSLSIDVIANNREADNRSGSLSLELWALNAPYTGGDFTGFPLASTELGTLDGQCEWRDCSFALDLIQPPVGEWALALMLREWTPAGFVTRDFRQLPSLVREAPIAAEKIAVETQPMAEFIAIEPTEAEQAVAAKAATEAVQADAALAEKKAPKKAAKAVKKPATKADKKKAEKVEEAVSINSASAKALSKVKGLSPRLADAIIAERPFSSVDDLQKVRGIGARMIARLRELLTL</sequence>
<dbReference type="Proteomes" id="UP000028252">
    <property type="component" value="Unassembled WGS sequence"/>
</dbReference>
<dbReference type="RefSeq" id="WP_036191313.1">
    <property type="nucleotide sequence ID" value="NZ_JMQN01000057.1"/>
</dbReference>
<name>A0A081FUB3_9GAMM</name>
<dbReference type="OrthoDB" id="9179253at2"/>